<reference evidence="2 3" key="1">
    <citation type="journal article" date="2017" name="Nature">
        <title>The Apostasia genome and the evolution of orchids.</title>
        <authorList>
            <person name="Zhang G.Q."/>
            <person name="Liu K.W."/>
            <person name="Li Z."/>
            <person name="Lohaus R."/>
            <person name="Hsiao Y.Y."/>
            <person name="Niu S.C."/>
            <person name="Wang J.Y."/>
            <person name="Lin Y.C."/>
            <person name="Xu Q."/>
            <person name="Chen L.J."/>
            <person name="Yoshida K."/>
            <person name="Fujiwara S."/>
            <person name="Wang Z.W."/>
            <person name="Zhang Y.Q."/>
            <person name="Mitsuda N."/>
            <person name="Wang M."/>
            <person name="Liu G.H."/>
            <person name="Pecoraro L."/>
            <person name="Huang H.X."/>
            <person name="Xiao X.J."/>
            <person name="Lin M."/>
            <person name="Wu X.Y."/>
            <person name="Wu W.L."/>
            <person name="Chen Y.Y."/>
            <person name="Chang S.B."/>
            <person name="Sakamoto S."/>
            <person name="Ohme-Takagi M."/>
            <person name="Yagi M."/>
            <person name="Zeng S.J."/>
            <person name="Shen C.Y."/>
            <person name="Yeh C.M."/>
            <person name="Luo Y.B."/>
            <person name="Tsai W.C."/>
            <person name="Van de Peer Y."/>
            <person name="Liu Z.J."/>
        </authorList>
    </citation>
    <scope>NUCLEOTIDE SEQUENCE [LARGE SCALE GENOMIC DNA]</scope>
    <source>
        <strain evidence="3">cv. Shenzhen</strain>
        <tissue evidence="2">Stem</tissue>
    </source>
</reference>
<gene>
    <name evidence="2" type="ORF">AXF42_Ash021538</name>
</gene>
<dbReference type="Proteomes" id="UP000236161">
    <property type="component" value="Unassembled WGS sequence"/>
</dbReference>
<evidence type="ECO:0000313" key="2">
    <source>
        <dbReference type="EMBL" id="PKA46731.1"/>
    </source>
</evidence>
<name>A0A2H9ZTV8_9ASPA</name>
<dbReference type="AlphaFoldDB" id="A0A2H9ZTV8"/>
<evidence type="ECO:0000313" key="3">
    <source>
        <dbReference type="Proteomes" id="UP000236161"/>
    </source>
</evidence>
<protein>
    <submittedName>
        <fullName evidence="2">Uncharacterized protein</fullName>
    </submittedName>
</protein>
<feature type="region of interest" description="Disordered" evidence="1">
    <location>
        <begin position="1"/>
        <end position="81"/>
    </location>
</feature>
<keyword evidence="3" id="KW-1185">Reference proteome</keyword>
<sequence>MGRRCPKEGKAGKRGGAGLPTTVWAFGKPGPRRSPATQLAQQRRRPRLGGATGGRGGSRAYHVSSREGPKPKAVNGEELEF</sequence>
<feature type="compositionally biased region" description="Basic and acidic residues" evidence="1">
    <location>
        <begin position="1"/>
        <end position="11"/>
    </location>
</feature>
<dbReference type="EMBL" id="KZ453976">
    <property type="protein sequence ID" value="PKA46731.1"/>
    <property type="molecule type" value="Genomic_DNA"/>
</dbReference>
<organism evidence="2 3">
    <name type="scientific">Apostasia shenzhenica</name>
    <dbReference type="NCBI Taxonomy" id="1088818"/>
    <lineage>
        <taxon>Eukaryota</taxon>
        <taxon>Viridiplantae</taxon>
        <taxon>Streptophyta</taxon>
        <taxon>Embryophyta</taxon>
        <taxon>Tracheophyta</taxon>
        <taxon>Spermatophyta</taxon>
        <taxon>Magnoliopsida</taxon>
        <taxon>Liliopsida</taxon>
        <taxon>Asparagales</taxon>
        <taxon>Orchidaceae</taxon>
        <taxon>Apostasioideae</taxon>
        <taxon>Apostasia</taxon>
    </lineage>
</organism>
<accession>A0A2H9ZTV8</accession>
<proteinExistence type="predicted"/>
<evidence type="ECO:0000256" key="1">
    <source>
        <dbReference type="SAM" id="MobiDB-lite"/>
    </source>
</evidence>